<comment type="subcellular location">
    <subcellularLocation>
        <location evidence="1">Nucleus</location>
    </subcellularLocation>
</comment>
<evidence type="ECO:0000256" key="2">
    <source>
        <dbReference type="ARBA" id="ARBA00009389"/>
    </source>
</evidence>
<dbReference type="GO" id="GO:0005634">
    <property type="term" value="C:nucleus"/>
    <property type="evidence" value="ECO:0007669"/>
    <property type="project" value="UniProtKB-SubCell"/>
</dbReference>
<evidence type="ECO:0008006" key="6">
    <source>
        <dbReference type="Google" id="ProtNLM"/>
    </source>
</evidence>
<evidence type="ECO:0000256" key="3">
    <source>
        <dbReference type="ARBA" id="ARBA00023242"/>
    </source>
</evidence>
<protein>
    <recommendedName>
        <fullName evidence="6">c-Myc-binding protein</fullName>
    </recommendedName>
</protein>
<dbReference type="PANTHER" id="PTHR13168">
    <property type="entry name" value="ASSOCIATE OF C-MYC AMY-1"/>
    <property type="match status" value="1"/>
</dbReference>
<keyword evidence="3" id="KW-0539">Nucleus</keyword>
<dbReference type="EMBL" id="GEBQ01031158">
    <property type="protein sequence ID" value="JAT08819.1"/>
    <property type="molecule type" value="Transcribed_RNA"/>
</dbReference>
<feature type="compositionally biased region" description="Low complexity" evidence="4">
    <location>
        <begin position="113"/>
        <end position="136"/>
    </location>
</feature>
<evidence type="ECO:0000256" key="4">
    <source>
        <dbReference type="SAM" id="MobiDB-lite"/>
    </source>
</evidence>
<dbReference type="PRINTS" id="PR02028">
    <property type="entry name" value="CMYCBINDINGP"/>
</dbReference>
<proteinExistence type="inferred from homology"/>
<name>A0A1B6KBJ4_9HEMI</name>
<feature type="region of interest" description="Disordered" evidence="4">
    <location>
        <begin position="94"/>
        <end position="136"/>
    </location>
</feature>
<dbReference type="Gene3D" id="6.10.250.1060">
    <property type="match status" value="1"/>
</dbReference>
<dbReference type="InterPro" id="IPR026060">
    <property type="entry name" value="AMY1"/>
</dbReference>
<gene>
    <name evidence="5" type="ORF">g.7819</name>
</gene>
<evidence type="ECO:0000256" key="1">
    <source>
        <dbReference type="ARBA" id="ARBA00004123"/>
    </source>
</evidence>
<dbReference type="PANTHER" id="PTHR13168:SF0">
    <property type="entry name" value="C-MYC-BINDING PROTEIN"/>
    <property type="match status" value="1"/>
</dbReference>
<dbReference type="GO" id="GO:0003713">
    <property type="term" value="F:transcription coactivator activity"/>
    <property type="evidence" value="ECO:0007669"/>
    <property type="project" value="InterPro"/>
</dbReference>
<accession>A0A1B6KBJ4</accession>
<dbReference type="AlphaFoldDB" id="A0A1B6KBJ4"/>
<evidence type="ECO:0000313" key="5">
    <source>
        <dbReference type="EMBL" id="JAT08819.1"/>
    </source>
</evidence>
<organism evidence="5">
    <name type="scientific">Graphocephala atropunctata</name>
    <dbReference type="NCBI Taxonomy" id="36148"/>
    <lineage>
        <taxon>Eukaryota</taxon>
        <taxon>Metazoa</taxon>
        <taxon>Ecdysozoa</taxon>
        <taxon>Arthropoda</taxon>
        <taxon>Hexapoda</taxon>
        <taxon>Insecta</taxon>
        <taxon>Pterygota</taxon>
        <taxon>Neoptera</taxon>
        <taxon>Paraneoptera</taxon>
        <taxon>Hemiptera</taxon>
        <taxon>Auchenorrhyncha</taxon>
        <taxon>Membracoidea</taxon>
        <taxon>Cicadellidae</taxon>
        <taxon>Cicadellinae</taxon>
        <taxon>Cicadellini</taxon>
        <taxon>Graphocephala</taxon>
    </lineage>
</organism>
<comment type="similarity">
    <text evidence="2">Belongs to the AMY1 family.</text>
</comment>
<sequence>MSSYRPIDSKREEFRKYLEKAGAMDALTKVLVMLYDEPEKPADALEYIRKHLGDNRPEDVEVGVLKTDLEAAMAKIQTLEDEIQILKERLEKYEPEEKHAMEEDGSPADVSTEAEPPAEAVPAEPAGATAEEPPAQ</sequence>
<reference evidence="5" key="1">
    <citation type="submission" date="2015-11" db="EMBL/GenBank/DDBJ databases">
        <title>De novo transcriptome assembly of four potential Pierce s Disease insect vectors from Arizona vineyards.</title>
        <authorList>
            <person name="Tassone E.E."/>
        </authorList>
    </citation>
    <scope>NUCLEOTIDE SEQUENCE</scope>
</reference>
<dbReference type="CDD" id="cd21937">
    <property type="entry name" value="ZIP_MycBP-like"/>
    <property type="match status" value="1"/>
</dbReference>